<evidence type="ECO:0000313" key="4">
    <source>
        <dbReference type="EMBL" id="WKW14028.1"/>
    </source>
</evidence>
<dbReference type="InterPro" id="IPR007963">
    <property type="entry name" value="Peptidase_M61_catalytic"/>
</dbReference>
<evidence type="ECO:0000313" key="3">
    <source>
        <dbReference type="EMBL" id="WKW11118.1"/>
    </source>
</evidence>
<sequence>MRILLLALFAAAPLAAQGRPPRSVPLRDLGIEIHAGRAQLSEARVDITLRVQVDSAGPVLLSMAAWTPGSYDIANYARAVSGFAASDGRQPLRWDKLDPDTWRIHATRASTVEVAYSVRTDALDVAGSWSDRDFAFLNGTNILLYPEGRLDTPASLSVRTEAEWRVATGMAPGDSAHRFRASDVHDLLDHPIFVGRFDFDSARVADRWMRLATWPVGSVSGPRRAALWDALTRSVEPLAAVFGEVPWRSYTVLQVAHPDVGGMAALEHAESELALVGTPFLDEPFVASIHAHEIAHAWNVKRLRPADMWPYRYDVAQPTPWLWISEGVTDYYADLALVRSGLIDEVQFLETTLGKIASVEDRPATALEDASFQTWLGMRDGTGDLYYDKGSLAGLALDILIRDASDNRSSLDAIMRELYARTYKSGRGFTHDDVWNAVARASRGKAWGDFERRYIDGRDAYPWAEWLRLGGWRLVDEKVTEPRLGVLLRSHPDGVMVTGLDPDGMAAKAGVELGDVLVQIGGFATTDAEFGRKWRAVWGARPGAELPVVALRGEARVPLTARVELDTRSERRIEPDPNANSRARRIRTGILQGIPRP</sequence>
<dbReference type="Gene3D" id="1.10.390.10">
    <property type="entry name" value="Neutral Protease Domain 2"/>
    <property type="match status" value="1"/>
</dbReference>
<dbReference type="SUPFAM" id="SSF50156">
    <property type="entry name" value="PDZ domain-like"/>
    <property type="match status" value="1"/>
</dbReference>
<name>A0AA49JT08_9BACT</name>
<keyword evidence="5" id="KW-1185">Reference proteome</keyword>
<proteinExistence type="predicted"/>
<dbReference type="EMBL" id="CP130613">
    <property type="protein sequence ID" value="WKW14028.1"/>
    <property type="molecule type" value="Genomic_DNA"/>
</dbReference>
<dbReference type="KEGG" id="pspc:Strain318_000353"/>
<dbReference type="Pfam" id="PF17899">
    <property type="entry name" value="Peptidase_M61_N"/>
    <property type="match status" value="1"/>
</dbReference>
<gene>
    <name evidence="3" type="ORF">Strain138_000353</name>
    <name evidence="4" type="ORF">Strain318_000353</name>
</gene>
<dbReference type="Gene3D" id="2.30.42.10">
    <property type="match status" value="1"/>
</dbReference>
<evidence type="ECO:0000256" key="1">
    <source>
        <dbReference type="SAM" id="MobiDB-lite"/>
    </source>
</evidence>
<reference evidence="3" key="1">
    <citation type="submission" date="2023-07" db="EMBL/GenBank/DDBJ databases">
        <authorList>
            <person name="Haufschild T."/>
            <person name="Kallscheuer N."/>
            <person name="Hammer J."/>
            <person name="Kohn T."/>
            <person name="Kabuu M."/>
            <person name="Jogler M."/>
            <person name="Wohfarth N."/>
            <person name="Heuer A."/>
            <person name="Rohde M."/>
            <person name="van Teeseling M.C.F."/>
            <person name="Jogler C."/>
        </authorList>
    </citation>
    <scope>NUCLEOTIDE SEQUENCE</scope>
    <source>
        <strain evidence="3">Strain 138</strain>
        <strain evidence="4">Strain 318</strain>
    </source>
</reference>
<evidence type="ECO:0000313" key="5">
    <source>
        <dbReference type="Proteomes" id="UP001229955"/>
    </source>
</evidence>
<dbReference type="RefSeq" id="WP_367886820.1">
    <property type="nucleotide sequence ID" value="NZ_CP130612.1"/>
</dbReference>
<protein>
    <recommendedName>
        <fullName evidence="2">PDZ domain-containing protein</fullName>
    </recommendedName>
</protein>
<feature type="domain" description="PDZ" evidence="2">
    <location>
        <begin position="473"/>
        <end position="522"/>
    </location>
</feature>
<dbReference type="Pfam" id="PF05299">
    <property type="entry name" value="Peptidase_M61"/>
    <property type="match status" value="1"/>
</dbReference>
<dbReference type="InterPro" id="IPR001478">
    <property type="entry name" value="PDZ"/>
</dbReference>
<dbReference type="InterPro" id="IPR036034">
    <property type="entry name" value="PDZ_sf"/>
</dbReference>
<dbReference type="Proteomes" id="UP001229955">
    <property type="component" value="Chromosome"/>
</dbReference>
<evidence type="ECO:0000259" key="2">
    <source>
        <dbReference type="PROSITE" id="PS50106"/>
    </source>
</evidence>
<dbReference type="SUPFAM" id="SSF55486">
    <property type="entry name" value="Metalloproteases ('zincins'), catalytic domain"/>
    <property type="match status" value="1"/>
</dbReference>
<dbReference type="PROSITE" id="PS50106">
    <property type="entry name" value="PDZ"/>
    <property type="match status" value="1"/>
</dbReference>
<dbReference type="InterPro" id="IPR027268">
    <property type="entry name" value="Peptidase_M4/M1_CTD_sf"/>
</dbReference>
<dbReference type="InterPro" id="IPR040756">
    <property type="entry name" value="Peptidase_M61_N"/>
</dbReference>
<organism evidence="3">
    <name type="scientific">Pseudogemmatithrix spongiicola</name>
    <dbReference type="NCBI Taxonomy" id="3062599"/>
    <lineage>
        <taxon>Bacteria</taxon>
        <taxon>Pseudomonadati</taxon>
        <taxon>Gemmatimonadota</taxon>
        <taxon>Gemmatimonadia</taxon>
        <taxon>Gemmatimonadales</taxon>
        <taxon>Gemmatimonadaceae</taxon>
        <taxon>Pseudogemmatithrix</taxon>
    </lineage>
</organism>
<accession>A0AA49JT08</accession>
<dbReference type="EMBL" id="CP130612">
    <property type="protein sequence ID" value="WKW11118.1"/>
    <property type="molecule type" value="Genomic_DNA"/>
</dbReference>
<dbReference type="AlphaFoldDB" id="A0AA49JT08"/>
<dbReference type="SMART" id="SM00228">
    <property type="entry name" value="PDZ"/>
    <property type="match status" value="1"/>
</dbReference>
<accession>A0AA49JYN5</accession>
<feature type="region of interest" description="Disordered" evidence="1">
    <location>
        <begin position="571"/>
        <end position="597"/>
    </location>
</feature>
<dbReference type="Gene3D" id="2.60.40.3650">
    <property type="match status" value="1"/>
</dbReference>
<dbReference type="PIRSF" id="PIRSF016493">
    <property type="entry name" value="Glycyl_aminpptds"/>
    <property type="match status" value="1"/>
</dbReference>
<dbReference type="InterPro" id="IPR024191">
    <property type="entry name" value="Peptidase_M61"/>
</dbReference>